<dbReference type="InterPro" id="IPR006311">
    <property type="entry name" value="TAT_signal"/>
</dbReference>
<comment type="similarity">
    <text evidence="10">Belongs to the ApbE family.</text>
</comment>
<feature type="signal peptide" evidence="12">
    <location>
        <begin position="1"/>
        <end position="24"/>
    </location>
</feature>
<sequence>MRLTRRRLLTATAATLAAPRLALGASPVETLDGAAFGTGWRVVLPAGAGAARLRAPLKALLAEIDAEQSPWRPDSLITAFNRAPAGPVEATPETARVAAAALALAGTTHGAFDPSVGPLVARWGFGPIEGTPGGWRGLGAGDGMLEKAEDGLTLDLCGIAKGRALDRMAETLRAAGHDDFLIDLGGELTARGRHPTGRPWHAGIEDPRPGIAALAGAVTLDGTAIATSGTRANSYSAGDRLYSHIIDPAAREPITGALASVSVLAPTAMEADGWATALMAAGETRGPALATRHGIAALFLSATPDGLTATRTGGFDAAEL</sequence>
<evidence type="ECO:0000256" key="8">
    <source>
        <dbReference type="ARBA" id="ARBA00031306"/>
    </source>
</evidence>
<evidence type="ECO:0000256" key="12">
    <source>
        <dbReference type="SAM" id="SignalP"/>
    </source>
</evidence>
<protein>
    <recommendedName>
        <fullName evidence="2 10">FAD:protein FMN transferase</fullName>
        <ecNumber evidence="1 10">2.7.1.180</ecNumber>
    </recommendedName>
    <alternativeName>
        <fullName evidence="8 10">Flavin transferase</fullName>
    </alternativeName>
</protein>
<dbReference type="Pfam" id="PF02424">
    <property type="entry name" value="ApbE"/>
    <property type="match status" value="1"/>
</dbReference>
<dbReference type="PANTHER" id="PTHR30040:SF2">
    <property type="entry name" value="FAD:PROTEIN FMN TRANSFERASE"/>
    <property type="match status" value="1"/>
</dbReference>
<comment type="cofactor">
    <cofactor evidence="11">
        <name>Mg(2+)</name>
        <dbReference type="ChEBI" id="CHEBI:18420"/>
    </cofactor>
    <cofactor evidence="11">
        <name>Mn(2+)</name>
        <dbReference type="ChEBI" id="CHEBI:29035"/>
    </cofactor>
    <text evidence="11">Magnesium. Can also use manganese.</text>
</comment>
<keyword evidence="5 10" id="KW-0479">Metal-binding</keyword>
<dbReference type="Gene3D" id="3.10.520.10">
    <property type="entry name" value="ApbE-like domains"/>
    <property type="match status" value="1"/>
</dbReference>
<feature type="chain" id="PRO_5041943581" description="FAD:protein FMN transferase" evidence="12">
    <location>
        <begin position="25"/>
        <end position="320"/>
    </location>
</feature>
<accession>A0AAE3NSY1</accession>
<proteinExistence type="inferred from homology"/>
<evidence type="ECO:0000256" key="11">
    <source>
        <dbReference type="PIRSR" id="PIRSR006268-2"/>
    </source>
</evidence>
<keyword evidence="12" id="KW-0732">Signal</keyword>
<evidence type="ECO:0000256" key="2">
    <source>
        <dbReference type="ARBA" id="ARBA00016337"/>
    </source>
</evidence>
<evidence type="ECO:0000256" key="10">
    <source>
        <dbReference type="PIRNR" id="PIRNR006268"/>
    </source>
</evidence>
<evidence type="ECO:0000256" key="3">
    <source>
        <dbReference type="ARBA" id="ARBA00022630"/>
    </source>
</evidence>
<dbReference type="Proteomes" id="UP001220964">
    <property type="component" value="Unassembled WGS sequence"/>
</dbReference>
<evidence type="ECO:0000313" key="13">
    <source>
        <dbReference type="EMBL" id="MDF0601864.1"/>
    </source>
</evidence>
<dbReference type="PANTHER" id="PTHR30040">
    <property type="entry name" value="THIAMINE BIOSYNTHESIS LIPOPROTEIN APBE"/>
    <property type="match status" value="1"/>
</dbReference>
<feature type="binding site" evidence="11">
    <location>
        <position position="272"/>
    </location>
    <ligand>
        <name>Mg(2+)</name>
        <dbReference type="ChEBI" id="CHEBI:18420"/>
    </ligand>
</feature>
<comment type="catalytic activity">
    <reaction evidence="9 10">
        <text>L-threonyl-[protein] + FAD = FMN-L-threonyl-[protein] + AMP + H(+)</text>
        <dbReference type="Rhea" id="RHEA:36847"/>
        <dbReference type="Rhea" id="RHEA-COMP:11060"/>
        <dbReference type="Rhea" id="RHEA-COMP:11061"/>
        <dbReference type="ChEBI" id="CHEBI:15378"/>
        <dbReference type="ChEBI" id="CHEBI:30013"/>
        <dbReference type="ChEBI" id="CHEBI:57692"/>
        <dbReference type="ChEBI" id="CHEBI:74257"/>
        <dbReference type="ChEBI" id="CHEBI:456215"/>
        <dbReference type="EC" id="2.7.1.180"/>
    </reaction>
</comment>
<evidence type="ECO:0000256" key="1">
    <source>
        <dbReference type="ARBA" id="ARBA00011955"/>
    </source>
</evidence>
<dbReference type="SUPFAM" id="SSF143631">
    <property type="entry name" value="ApbE-like"/>
    <property type="match status" value="1"/>
</dbReference>
<feature type="binding site" evidence="11">
    <location>
        <position position="158"/>
    </location>
    <ligand>
        <name>Mg(2+)</name>
        <dbReference type="ChEBI" id="CHEBI:18420"/>
    </ligand>
</feature>
<dbReference type="InterPro" id="IPR024932">
    <property type="entry name" value="ApbE"/>
</dbReference>
<keyword evidence="7 10" id="KW-0460">Magnesium</keyword>
<reference evidence="13" key="1">
    <citation type="submission" date="2023-03" db="EMBL/GenBank/DDBJ databases">
        <title>Multiphase analysis and comparison of six strains from genera Psychromarinibacter, Lutimaribacter, and Maritimibacter, including a novel species: Psychromarinibacter sediminicola sp. nov.</title>
        <authorList>
            <person name="Wang Y.-H."/>
            <person name="Ye M.-Q."/>
            <person name="Du Z.-J."/>
        </authorList>
    </citation>
    <scope>NUCLEOTIDE SEQUENCE</scope>
    <source>
        <strain evidence="13">C21-152</strain>
    </source>
</reference>
<gene>
    <name evidence="13" type="ORF">P1J78_14050</name>
</gene>
<name>A0AAE3NSY1_9RHOB</name>
<organism evidence="13 14">
    <name type="scientific">Psychromarinibacter sediminicola</name>
    <dbReference type="NCBI Taxonomy" id="3033385"/>
    <lineage>
        <taxon>Bacteria</taxon>
        <taxon>Pseudomonadati</taxon>
        <taxon>Pseudomonadota</taxon>
        <taxon>Alphaproteobacteria</taxon>
        <taxon>Rhodobacterales</taxon>
        <taxon>Paracoccaceae</taxon>
        <taxon>Psychromarinibacter</taxon>
    </lineage>
</organism>
<keyword evidence="4 10" id="KW-0808">Transferase</keyword>
<dbReference type="InterPro" id="IPR003374">
    <property type="entry name" value="ApbE-like_sf"/>
</dbReference>
<dbReference type="PIRSF" id="PIRSF006268">
    <property type="entry name" value="ApbE"/>
    <property type="match status" value="1"/>
</dbReference>
<dbReference type="GO" id="GO:0046872">
    <property type="term" value="F:metal ion binding"/>
    <property type="evidence" value="ECO:0007669"/>
    <property type="project" value="UniProtKB-UniRule"/>
</dbReference>
<evidence type="ECO:0000256" key="7">
    <source>
        <dbReference type="ARBA" id="ARBA00022842"/>
    </source>
</evidence>
<dbReference type="EMBL" id="JARGYC010000036">
    <property type="protein sequence ID" value="MDF0601864.1"/>
    <property type="molecule type" value="Genomic_DNA"/>
</dbReference>
<keyword evidence="3 10" id="KW-0285">Flavoprotein</keyword>
<feature type="binding site" evidence="11">
    <location>
        <position position="276"/>
    </location>
    <ligand>
        <name>Mg(2+)</name>
        <dbReference type="ChEBI" id="CHEBI:18420"/>
    </ligand>
</feature>
<dbReference type="RefSeq" id="WP_275568004.1">
    <property type="nucleotide sequence ID" value="NZ_JARGYC010000036.1"/>
</dbReference>
<evidence type="ECO:0000256" key="9">
    <source>
        <dbReference type="ARBA" id="ARBA00048540"/>
    </source>
</evidence>
<evidence type="ECO:0000313" key="14">
    <source>
        <dbReference type="Proteomes" id="UP001220964"/>
    </source>
</evidence>
<keyword evidence="6 10" id="KW-0274">FAD</keyword>
<evidence type="ECO:0000256" key="6">
    <source>
        <dbReference type="ARBA" id="ARBA00022827"/>
    </source>
</evidence>
<dbReference type="AlphaFoldDB" id="A0AAE3NSY1"/>
<comment type="caution">
    <text evidence="13">The sequence shown here is derived from an EMBL/GenBank/DDBJ whole genome shotgun (WGS) entry which is preliminary data.</text>
</comment>
<dbReference type="GO" id="GO:0016740">
    <property type="term" value="F:transferase activity"/>
    <property type="evidence" value="ECO:0007669"/>
    <property type="project" value="UniProtKB-UniRule"/>
</dbReference>
<dbReference type="EC" id="2.7.1.180" evidence="1 10"/>
<evidence type="ECO:0000256" key="4">
    <source>
        <dbReference type="ARBA" id="ARBA00022679"/>
    </source>
</evidence>
<dbReference type="PROSITE" id="PS51318">
    <property type="entry name" value="TAT"/>
    <property type="match status" value="1"/>
</dbReference>
<keyword evidence="14" id="KW-1185">Reference proteome</keyword>
<evidence type="ECO:0000256" key="5">
    <source>
        <dbReference type="ARBA" id="ARBA00022723"/>
    </source>
</evidence>